<evidence type="ECO:0000313" key="2">
    <source>
        <dbReference type="Proteomes" id="UP001151760"/>
    </source>
</evidence>
<keyword evidence="2" id="KW-1185">Reference proteome</keyword>
<reference evidence="1" key="2">
    <citation type="submission" date="2022-01" db="EMBL/GenBank/DDBJ databases">
        <authorList>
            <person name="Yamashiro T."/>
            <person name="Shiraishi A."/>
            <person name="Satake H."/>
            <person name="Nakayama K."/>
        </authorList>
    </citation>
    <scope>NUCLEOTIDE SEQUENCE</scope>
</reference>
<gene>
    <name evidence="1" type="ORF">Tco_0773273</name>
</gene>
<protein>
    <submittedName>
        <fullName evidence="1">Uncharacterized protein</fullName>
    </submittedName>
</protein>
<accession>A0ABQ4ZN93</accession>
<dbReference type="EMBL" id="BQNB010011443">
    <property type="protein sequence ID" value="GJS90637.1"/>
    <property type="molecule type" value="Genomic_DNA"/>
</dbReference>
<organism evidence="1 2">
    <name type="scientific">Tanacetum coccineum</name>
    <dbReference type="NCBI Taxonomy" id="301880"/>
    <lineage>
        <taxon>Eukaryota</taxon>
        <taxon>Viridiplantae</taxon>
        <taxon>Streptophyta</taxon>
        <taxon>Embryophyta</taxon>
        <taxon>Tracheophyta</taxon>
        <taxon>Spermatophyta</taxon>
        <taxon>Magnoliopsida</taxon>
        <taxon>eudicotyledons</taxon>
        <taxon>Gunneridae</taxon>
        <taxon>Pentapetalae</taxon>
        <taxon>asterids</taxon>
        <taxon>campanulids</taxon>
        <taxon>Asterales</taxon>
        <taxon>Asteraceae</taxon>
        <taxon>Asteroideae</taxon>
        <taxon>Anthemideae</taxon>
        <taxon>Anthemidinae</taxon>
        <taxon>Tanacetum</taxon>
    </lineage>
</organism>
<sequence>MELVLEQTQQGSSYEVSVSTEGVEELKRIVRIKGEKKEAPHSLRPTSNKLMFDESYTNVLERFYTSVGNPVKEILLKLNLPYHRLLKDGGEVKEPQERCIIKLFKITYQERYGHVSPEVTSSQDGKGHKMAKGDYAWLMISRCSRLIGAVDSRREVLHRNYIPPEVLLRVSRHLTWSTSEKAINSKPESFGYQSPMLMMECSFLLKIEIVVGGVSCCLELSVGEEDLLTLEVPALKNSSYKGPNRRSNSCYNEVVVSTEGETFCSWGAGPELS</sequence>
<proteinExistence type="predicted"/>
<reference evidence="1" key="1">
    <citation type="journal article" date="2022" name="Int. J. Mol. Sci.">
        <title>Draft Genome of Tanacetum Coccineum: Genomic Comparison of Closely Related Tanacetum-Family Plants.</title>
        <authorList>
            <person name="Yamashiro T."/>
            <person name="Shiraishi A."/>
            <person name="Nakayama K."/>
            <person name="Satake H."/>
        </authorList>
    </citation>
    <scope>NUCLEOTIDE SEQUENCE</scope>
</reference>
<evidence type="ECO:0000313" key="1">
    <source>
        <dbReference type="EMBL" id="GJS90637.1"/>
    </source>
</evidence>
<name>A0ABQ4ZN93_9ASTR</name>
<dbReference type="Proteomes" id="UP001151760">
    <property type="component" value="Unassembled WGS sequence"/>
</dbReference>
<comment type="caution">
    <text evidence="1">The sequence shown here is derived from an EMBL/GenBank/DDBJ whole genome shotgun (WGS) entry which is preliminary data.</text>
</comment>